<dbReference type="PROSITE" id="PS50940">
    <property type="entry name" value="CHIT_BIND_II"/>
    <property type="match status" value="1"/>
</dbReference>
<dbReference type="GO" id="GO:0005576">
    <property type="term" value="C:extracellular region"/>
    <property type="evidence" value="ECO:0007669"/>
    <property type="project" value="InterPro"/>
</dbReference>
<dbReference type="InterPro" id="IPR036508">
    <property type="entry name" value="Chitin-bd_dom_sf"/>
</dbReference>
<dbReference type="VEuPathDB" id="VectorBase:AAEL029030"/>
<feature type="signal peptide" evidence="2">
    <location>
        <begin position="1"/>
        <end position="20"/>
    </location>
</feature>
<sequence>MCRIKHLLATVLILVGVAHGGQTNSGCKHCRPNHNCPQQDRTLEVVFRHEEYVDRYYRCLSGVAYEFQCPFGIAFDPIQGRCRYASEGEIRSWQARQLMPCEKCVGGVKFVELGAFLPQYLQCVSEGIAELKTCPVGQSRTRSVQLLWMSDHCEGFLTTRSQRIEDYPSAHHHSKDEGLKCSGGKHHHSFGNTHVHGVCPCEICSNPVTVKPGCSTTPPCTTSTTTSIPPKTTTTTETVTPSKTTPIKDSTSTDTTTIAPTETTKKPTDIIISPDDSGEYYDDHIVGLAIDSELLGRYGTTTPKPKTTTTKKHTTTTKKPTTTTTKKPTTT</sequence>
<reference evidence="4" key="3">
    <citation type="submission" date="2012-09" db="EMBL/GenBank/DDBJ databases">
        <authorList>
            <consortium name="VectorBase"/>
        </authorList>
    </citation>
    <scope>NUCLEOTIDE SEQUENCE</scope>
    <source>
        <strain evidence="4">Liverpool</strain>
    </source>
</reference>
<dbReference type="GO" id="GO:0008061">
    <property type="term" value="F:chitin binding"/>
    <property type="evidence" value="ECO:0007669"/>
    <property type="project" value="InterPro"/>
</dbReference>
<dbReference type="SUPFAM" id="SSF57625">
    <property type="entry name" value="Invertebrate chitin-binding proteins"/>
    <property type="match status" value="1"/>
</dbReference>
<evidence type="ECO:0000259" key="3">
    <source>
        <dbReference type="PROSITE" id="PS50940"/>
    </source>
</evidence>
<evidence type="ECO:0000256" key="1">
    <source>
        <dbReference type="SAM" id="MobiDB-lite"/>
    </source>
</evidence>
<reference evidence="4" key="1">
    <citation type="submission" date="2005-10" db="EMBL/GenBank/DDBJ databases">
        <authorList>
            <person name="Loftus B.J."/>
            <person name="Nene V.M."/>
            <person name="Hannick L.I."/>
            <person name="Bidwell S."/>
            <person name="Haas B."/>
            <person name="Amedeo P."/>
            <person name="Orvis J."/>
            <person name="Wortman J.R."/>
            <person name="White O.R."/>
            <person name="Salzberg S."/>
            <person name="Shumway M."/>
            <person name="Koo H."/>
            <person name="Zhao Y."/>
            <person name="Holmes M."/>
            <person name="Miller J."/>
            <person name="Schatz M."/>
            <person name="Pop M."/>
            <person name="Pai G."/>
            <person name="Utterback T."/>
            <person name="Rogers Y.-H."/>
            <person name="Kravitz S."/>
            <person name="Fraser C.M."/>
        </authorList>
    </citation>
    <scope>NUCLEOTIDE SEQUENCE</scope>
    <source>
        <strain evidence="4">Liverpool</strain>
    </source>
</reference>
<evidence type="ECO:0000313" key="5">
    <source>
        <dbReference type="Proteomes" id="UP000682892"/>
    </source>
</evidence>
<dbReference type="PaxDb" id="7159-AAEL002400-PA"/>
<dbReference type="Pfam" id="PF01607">
    <property type="entry name" value="CBM_14"/>
    <property type="match status" value="1"/>
</dbReference>
<dbReference type="SMART" id="SM00494">
    <property type="entry name" value="ChtBD2"/>
    <property type="match status" value="1"/>
</dbReference>
<dbReference type="Proteomes" id="UP000682892">
    <property type="component" value="Unassembled WGS sequence"/>
</dbReference>
<feature type="chain" id="PRO_5014307970" evidence="2">
    <location>
        <begin position="21"/>
        <end position="331"/>
    </location>
</feature>
<name>Q17IC5_AEDAE</name>
<feature type="non-terminal residue" evidence="4">
    <location>
        <position position="1"/>
    </location>
</feature>
<dbReference type="Gene3D" id="2.170.140.10">
    <property type="entry name" value="Chitin binding domain"/>
    <property type="match status" value="1"/>
</dbReference>
<dbReference type="STRING" id="7159.Q17IC5"/>
<evidence type="ECO:0000256" key="2">
    <source>
        <dbReference type="SAM" id="SignalP"/>
    </source>
</evidence>
<dbReference type="AlphaFoldDB" id="Q17IC5"/>
<proteinExistence type="predicted"/>
<feature type="compositionally biased region" description="Low complexity" evidence="1">
    <location>
        <begin position="317"/>
        <end position="331"/>
    </location>
</feature>
<dbReference type="HOGENOM" id="CLU_840855_0_0_1"/>
<feature type="region of interest" description="Disordered" evidence="1">
    <location>
        <begin position="215"/>
        <end position="261"/>
    </location>
</feature>
<accession>Q17IC5</accession>
<protein>
    <submittedName>
        <fullName evidence="4">AAEL002400-PA</fullName>
    </submittedName>
</protein>
<feature type="domain" description="Chitin-binding type-2" evidence="3">
    <location>
        <begin position="33"/>
        <end position="103"/>
    </location>
</feature>
<dbReference type="InterPro" id="IPR002557">
    <property type="entry name" value="Chitin-bd_dom"/>
</dbReference>
<dbReference type="PhylomeDB" id="Q17IC5"/>
<evidence type="ECO:0000313" key="4">
    <source>
        <dbReference type="EMBL" id="EAT46453.1"/>
    </source>
</evidence>
<organism evidence="4 5">
    <name type="scientific">Aedes aegypti</name>
    <name type="common">Yellowfever mosquito</name>
    <name type="synonym">Culex aegypti</name>
    <dbReference type="NCBI Taxonomy" id="7159"/>
    <lineage>
        <taxon>Eukaryota</taxon>
        <taxon>Metazoa</taxon>
        <taxon>Ecdysozoa</taxon>
        <taxon>Arthropoda</taxon>
        <taxon>Hexapoda</taxon>
        <taxon>Insecta</taxon>
        <taxon>Pterygota</taxon>
        <taxon>Neoptera</taxon>
        <taxon>Endopterygota</taxon>
        <taxon>Diptera</taxon>
        <taxon>Nematocera</taxon>
        <taxon>Culicoidea</taxon>
        <taxon>Culicidae</taxon>
        <taxon>Culicinae</taxon>
        <taxon>Aedini</taxon>
        <taxon>Aedes</taxon>
        <taxon>Stegomyia</taxon>
    </lineage>
</organism>
<dbReference type="EMBL" id="CH477240">
    <property type="protein sequence ID" value="EAT46453.1"/>
    <property type="molecule type" value="Genomic_DNA"/>
</dbReference>
<gene>
    <name evidence="4" type="ORF">AaeL_AAEL002400</name>
</gene>
<reference evidence="4" key="2">
    <citation type="journal article" date="2007" name="Science">
        <title>Genome sequence of Aedes aegypti, a major arbovirus vector.</title>
        <authorList>
            <person name="Nene V."/>
            <person name="Wortman J.R."/>
            <person name="Lawson D."/>
            <person name="Haas B."/>
            <person name="Kodira C."/>
            <person name="Tu Z.J."/>
            <person name="Loftus B."/>
            <person name="Xi Z."/>
            <person name="Megy K."/>
            <person name="Grabherr M."/>
            <person name="Ren Q."/>
            <person name="Zdobnov E.M."/>
            <person name="Lobo N.F."/>
            <person name="Campbell K.S."/>
            <person name="Brown S.E."/>
            <person name="Bonaldo M.F."/>
            <person name="Zhu J."/>
            <person name="Sinkins S.P."/>
            <person name="Hogenkamp D.G."/>
            <person name="Amedeo P."/>
            <person name="Arensburger P."/>
            <person name="Atkinson P.W."/>
            <person name="Bidwell S."/>
            <person name="Biedler J."/>
            <person name="Birney E."/>
            <person name="Bruggner R.V."/>
            <person name="Costas J."/>
            <person name="Coy M.R."/>
            <person name="Crabtree J."/>
            <person name="Crawford M."/>
            <person name="Debruyn B."/>
            <person name="Decaprio D."/>
            <person name="Eiglmeier K."/>
            <person name="Eisenstadt E."/>
            <person name="El-Dorry H."/>
            <person name="Gelbart W.M."/>
            <person name="Gomes S.L."/>
            <person name="Hammond M."/>
            <person name="Hannick L.I."/>
            <person name="Hogan J.R."/>
            <person name="Holmes M.H."/>
            <person name="Jaffe D."/>
            <person name="Johnston J.S."/>
            <person name="Kennedy R.C."/>
            <person name="Koo H."/>
            <person name="Kravitz S."/>
            <person name="Kriventseva E.V."/>
            <person name="Kulp D."/>
            <person name="Labutti K."/>
            <person name="Lee E."/>
            <person name="Li S."/>
            <person name="Lovin D.D."/>
            <person name="Mao C."/>
            <person name="Mauceli E."/>
            <person name="Menck C.F."/>
            <person name="Miller J.R."/>
            <person name="Montgomery P."/>
            <person name="Mori A."/>
            <person name="Nascimento A.L."/>
            <person name="Naveira H.F."/>
            <person name="Nusbaum C."/>
            <person name="O'leary S."/>
            <person name="Orvis J."/>
            <person name="Pertea M."/>
            <person name="Quesneville H."/>
            <person name="Reidenbach K.R."/>
            <person name="Rogers Y.H."/>
            <person name="Roth C.W."/>
            <person name="Schneider J.R."/>
            <person name="Schatz M."/>
            <person name="Shumway M."/>
            <person name="Stanke M."/>
            <person name="Stinson E.O."/>
            <person name="Tubio J.M."/>
            <person name="Vanzee J.P."/>
            <person name="Verjovski-Almeida S."/>
            <person name="Werner D."/>
            <person name="White O."/>
            <person name="Wyder S."/>
            <person name="Zeng Q."/>
            <person name="Zhao Q."/>
            <person name="Zhao Y."/>
            <person name="Hill C.A."/>
            <person name="Raikhel A.S."/>
            <person name="Soares M.B."/>
            <person name="Knudson D.L."/>
            <person name="Lee N.H."/>
            <person name="Galagan J."/>
            <person name="Salzberg S.L."/>
            <person name="Paulsen I.T."/>
            <person name="Dimopoulos G."/>
            <person name="Collins F.H."/>
            <person name="Birren B."/>
            <person name="Fraser-Liggett C.M."/>
            <person name="Severson D.W."/>
        </authorList>
    </citation>
    <scope>NUCLEOTIDE SEQUENCE [LARGE SCALE GENOMIC DNA]</scope>
    <source>
        <strain evidence="4">Liverpool</strain>
    </source>
</reference>
<feature type="region of interest" description="Disordered" evidence="1">
    <location>
        <begin position="297"/>
        <end position="331"/>
    </location>
</feature>
<keyword evidence="2" id="KW-0732">Signal</keyword>